<evidence type="ECO:0000313" key="3">
    <source>
        <dbReference type="Proteomes" id="UP001273768"/>
    </source>
</evidence>
<feature type="domain" description="DUF3887" evidence="1">
    <location>
        <begin position="46"/>
        <end position="132"/>
    </location>
</feature>
<dbReference type="RefSeq" id="WP_317296954.1">
    <property type="nucleotide sequence ID" value="NZ_JABFFQ010000010.1"/>
</dbReference>
<gene>
    <name evidence="2" type="ORF">HL657_11460</name>
</gene>
<keyword evidence="3" id="KW-1185">Reference proteome</keyword>
<dbReference type="Pfam" id="PF13026">
    <property type="entry name" value="DUF3887"/>
    <property type="match status" value="1"/>
</dbReference>
<reference evidence="2 3" key="1">
    <citation type="submission" date="2020-05" db="EMBL/GenBank/DDBJ databases">
        <title>Isolation and characterization of methanoarchaea from a cold seep at offshore SW Taiwan.</title>
        <authorList>
            <person name="Chen Y.-W."/>
            <person name="Chen S.-C."/>
            <person name="Lai M.-C."/>
        </authorList>
    </citation>
    <scope>NUCLEOTIDE SEQUENCE [LARGE SCALE GENOMIC DNA]</scope>
    <source>
        <strain evidence="2 3">YWC-01</strain>
    </source>
</reference>
<accession>A0ABU3Z4N5</accession>
<dbReference type="InterPro" id="IPR024981">
    <property type="entry name" value="DUF3887"/>
</dbReference>
<name>A0ABU3Z4N5_9EURY</name>
<dbReference type="PROSITE" id="PS51257">
    <property type="entry name" value="PROKAR_LIPOPROTEIN"/>
    <property type="match status" value="1"/>
</dbReference>
<sequence>MNLRRIPLLTALLLIAAVLASGCMSQETVVSDDVKAEVLEYADPIADNVMQGFNEGNYALYSRDFSPEMRQALDEAAFEQNREDVTSRIGLYESRSDPVVTETGEHIAVTYKAKFEQEDGVALRFVFKKDDESHQLHGLWFNSPKLRS</sequence>
<evidence type="ECO:0000313" key="2">
    <source>
        <dbReference type="EMBL" id="MDV4343773.1"/>
    </source>
</evidence>
<organism evidence="2 3">
    <name type="scientific">Methanoculleus nereidis</name>
    <dbReference type="NCBI Taxonomy" id="2735141"/>
    <lineage>
        <taxon>Archaea</taxon>
        <taxon>Methanobacteriati</taxon>
        <taxon>Methanobacteriota</taxon>
        <taxon>Stenosarchaea group</taxon>
        <taxon>Methanomicrobia</taxon>
        <taxon>Methanomicrobiales</taxon>
        <taxon>Methanomicrobiaceae</taxon>
        <taxon>Methanoculleus</taxon>
    </lineage>
</organism>
<dbReference type="Gene3D" id="3.10.450.590">
    <property type="match status" value="1"/>
</dbReference>
<comment type="caution">
    <text evidence="2">The sequence shown here is derived from an EMBL/GenBank/DDBJ whole genome shotgun (WGS) entry which is preliminary data.</text>
</comment>
<dbReference type="Proteomes" id="UP001273768">
    <property type="component" value="Unassembled WGS sequence"/>
</dbReference>
<dbReference type="EMBL" id="JABFFQ010000010">
    <property type="protein sequence ID" value="MDV4343773.1"/>
    <property type="molecule type" value="Genomic_DNA"/>
</dbReference>
<proteinExistence type="predicted"/>
<evidence type="ECO:0000259" key="1">
    <source>
        <dbReference type="Pfam" id="PF13026"/>
    </source>
</evidence>
<protein>
    <submittedName>
        <fullName evidence="2">DUF3887 domain-containing protein</fullName>
    </submittedName>
</protein>